<evidence type="ECO:0008006" key="3">
    <source>
        <dbReference type="Google" id="ProtNLM"/>
    </source>
</evidence>
<dbReference type="InterPro" id="IPR035940">
    <property type="entry name" value="CAP_sf"/>
</dbReference>
<keyword evidence="1" id="KW-0812">Transmembrane</keyword>
<dbReference type="Gene3D" id="3.40.33.10">
    <property type="entry name" value="CAP"/>
    <property type="match status" value="1"/>
</dbReference>
<sequence>MPGNVTSRTQRTTAAHRVGDLPQQGWPLGTLCLPLAFLLLIVTVGSLIATLGPDAYTDNKRLADGVITHAAMLHQRFGCTGGPPSLDPLLQRAARWHAVDVANNRSLDGDVGTDGSTPRQRAQSAGFRGSVAETVWIDSTLAFSGLELLKQWYFDSADLTAAADCSFTAIGVWSTNHDADRTVVVAVYGRPE</sequence>
<dbReference type="EMBL" id="FLQS01000058">
    <property type="protein sequence ID" value="SBS78806.1"/>
    <property type="molecule type" value="Genomic_DNA"/>
</dbReference>
<evidence type="ECO:0000256" key="1">
    <source>
        <dbReference type="SAM" id="Phobius"/>
    </source>
</evidence>
<proteinExistence type="predicted"/>
<gene>
    <name evidence="2" type="ORF">MHPYR_610026</name>
</gene>
<accession>A0A1Y5PJ86</accession>
<name>A0A1Y5PJ86_9MYCO</name>
<dbReference type="AlphaFoldDB" id="A0A1Y5PJ86"/>
<reference evidence="2" key="1">
    <citation type="submission" date="2016-03" db="EMBL/GenBank/DDBJ databases">
        <authorList>
            <person name="Ploux O."/>
        </authorList>
    </citation>
    <scope>NUCLEOTIDE SEQUENCE</scope>
    <source>
        <strain evidence="2">UC10</strain>
    </source>
</reference>
<protein>
    <recommendedName>
        <fullName evidence="3">SCP domain-containing protein</fullName>
    </recommendedName>
</protein>
<feature type="transmembrane region" description="Helical" evidence="1">
    <location>
        <begin position="28"/>
        <end position="51"/>
    </location>
</feature>
<keyword evidence="1" id="KW-1133">Transmembrane helix</keyword>
<organism evidence="2">
    <name type="scientific">uncultured Mycobacterium sp</name>
    <dbReference type="NCBI Taxonomy" id="171292"/>
    <lineage>
        <taxon>Bacteria</taxon>
        <taxon>Bacillati</taxon>
        <taxon>Actinomycetota</taxon>
        <taxon>Actinomycetes</taxon>
        <taxon>Mycobacteriales</taxon>
        <taxon>Mycobacteriaceae</taxon>
        <taxon>Mycobacterium</taxon>
        <taxon>environmental samples</taxon>
    </lineage>
</organism>
<keyword evidence="1" id="KW-0472">Membrane</keyword>
<evidence type="ECO:0000313" key="2">
    <source>
        <dbReference type="EMBL" id="SBS78806.1"/>
    </source>
</evidence>